<dbReference type="CDD" id="cd06170">
    <property type="entry name" value="LuxR_C_like"/>
    <property type="match status" value="1"/>
</dbReference>
<comment type="caution">
    <text evidence="6">The sequence shown here is derived from an EMBL/GenBank/DDBJ whole genome shotgun (WGS) entry which is preliminary data.</text>
</comment>
<dbReference type="Pfam" id="PF00196">
    <property type="entry name" value="GerE"/>
    <property type="match status" value="1"/>
</dbReference>
<dbReference type="CDD" id="cd17535">
    <property type="entry name" value="REC_NarL-like"/>
    <property type="match status" value="1"/>
</dbReference>
<dbReference type="PRINTS" id="PR00038">
    <property type="entry name" value="HTHLUXR"/>
</dbReference>
<evidence type="ECO:0000313" key="7">
    <source>
        <dbReference type="Proteomes" id="UP000282759"/>
    </source>
</evidence>
<feature type="domain" description="Response regulatory" evidence="5">
    <location>
        <begin position="5"/>
        <end position="124"/>
    </location>
</feature>
<organism evidence="6 7">
    <name type="scientific">Mucilaginibacter limnophilus</name>
    <dbReference type="NCBI Taxonomy" id="1932778"/>
    <lineage>
        <taxon>Bacteria</taxon>
        <taxon>Pseudomonadati</taxon>
        <taxon>Bacteroidota</taxon>
        <taxon>Sphingobacteriia</taxon>
        <taxon>Sphingobacteriales</taxon>
        <taxon>Sphingobacteriaceae</taxon>
        <taxon>Mucilaginibacter</taxon>
    </lineage>
</organism>
<evidence type="ECO:0000256" key="3">
    <source>
        <dbReference type="PROSITE-ProRule" id="PRU00169"/>
    </source>
</evidence>
<dbReference type="GO" id="GO:0003677">
    <property type="term" value="F:DNA binding"/>
    <property type="evidence" value="ECO:0007669"/>
    <property type="project" value="UniProtKB-KW"/>
</dbReference>
<dbReference type="InterPro" id="IPR058245">
    <property type="entry name" value="NreC/VraR/RcsB-like_REC"/>
</dbReference>
<dbReference type="SMART" id="SM00448">
    <property type="entry name" value="REC"/>
    <property type="match status" value="1"/>
</dbReference>
<dbReference type="EMBL" id="SACK01000006">
    <property type="protein sequence ID" value="RVU00154.1"/>
    <property type="molecule type" value="Genomic_DNA"/>
</dbReference>
<feature type="domain" description="HTH luxR-type" evidence="4">
    <location>
        <begin position="152"/>
        <end position="217"/>
    </location>
</feature>
<dbReference type="Pfam" id="PF00072">
    <property type="entry name" value="Response_reg"/>
    <property type="match status" value="1"/>
</dbReference>
<dbReference type="InterPro" id="IPR000792">
    <property type="entry name" value="Tscrpt_reg_LuxR_C"/>
</dbReference>
<evidence type="ECO:0000256" key="2">
    <source>
        <dbReference type="ARBA" id="ARBA00023125"/>
    </source>
</evidence>
<dbReference type="SUPFAM" id="SSF52172">
    <property type="entry name" value="CheY-like"/>
    <property type="match status" value="1"/>
</dbReference>
<sequence>MQKIRIAIVDDQNLFRQSLALLIKSVDDFELAAEANSAEAFLERLKTLPADIDVAIIDMDMPGGMNGIELNDILHKQYPNIKVMVLSVHMHERLITQMIDAGAVGYLAKNCDMHELIMSIRSVYIAGFYFNISVLQAIQNSGRHKFSANKTINNLPVNLTDRELQLLKLICKEYSNAEIAKELYLSVRTVEGHRNNLIQKIGCRNTAGIVLFAVKHKLFNTMF</sequence>
<dbReference type="Gene3D" id="3.40.50.2300">
    <property type="match status" value="1"/>
</dbReference>
<evidence type="ECO:0000259" key="5">
    <source>
        <dbReference type="PROSITE" id="PS50110"/>
    </source>
</evidence>
<evidence type="ECO:0000313" key="6">
    <source>
        <dbReference type="EMBL" id="RVU00154.1"/>
    </source>
</evidence>
<dbReference type="PANTHER" id="PTHR43214">
    <property type="entry name" value="TWO-COMPONENT RESPONSE REGULATOR"/>
    <property type="match status" value="1"/>
</dbReference>
<dbReference type="AlphaFoldDB" id="A0A437MR79"/>
<dbReference type="Proteomes" id="UP000282759">
    <property type="component" value="Unassembled WGS sequence"/>
</dbReference>
<dbReference type="GO" id="GO:0000160">
    <property type="term" value="P:phosphorelay signal transduction system"/>
    <property type="evidence" value="ECO:0007669"/>
    <property type="project" value="InterPro"/>
</dbReference>
<accession>A0A437MR79</accession>
<name>A0A437MR79_9SPHI</name>
<feature type="modified residue" description="4-aspartylphosphate" evidence="3">
    <location>
        <position position="58"/>
    </location>
</feature>
<dbReference type="GO" id="GO:0006355">
    <property type="term" value="P:regulation of DNA-templated transcription"/>
    <property type="evidence" value="ECO:0007669"/>
    <property type="project" value="InterPro"/>
</dbReference>
<dbReference type="PROSITE" id="PS50110">
    <property type="entry name" value="RESPONSE_REGULATORY"/>
    <property type="match status" value="1"/>
</dbReference>
<reference evidence="6 7" key="1">
    <citation type="submission" date="2019-01" db="EMBL/GenBank/DDBJ databases">
        <authorList>
            <person name="Chen W.-M."/>
        </authorList>
    </citation>
    <scope>NUCLEOTIDE SEQUENCE [LARGE SCALE GENOMIC DNA]</scope>
    <source>
        <strain evidence="6 7">YBJ-36</strain>
    </source>
</reference>
<proteinExistence type="predicted"/>
<dbReference type="RefSeq" id="WP_127706131.1">
    <property type="nucleotide sequence ID" value="NZ_SACK01000006.1"/>
</dbReference>
<gene>
    <name evidence="6" type="ORF">EOD41_14435</name>
</gene>
<dbReference type="PANTHER" id="PTHR43214:SF43">
    <property type="entry name" value="TWO-COMPONENT RESPONSE REGULATOR"/>
    <property type="match status" value="1"/>
</dbReference>
<dbReference type="OrthoDB" id="9797341at2"/>
<dbReference type="PROSITE" id="PS50043">
    <property type="entry name" value="HTH_LUXR_2"/>
    <property type="match status" value="1"/>
</dbReference>
<dbReference type="InterPro" id="IPR011006">
    <property type="entry name" value="CheY-like_superfamily"/>
</dbReference>
<keyword evidence="7" id="KW-1185">Reference proteome</keyword>
<dbReference type="InterPro" id="IPR039420">
    <property type="entry name" value="WalR-like"/>
</dbReference>
<evidence type="ECO:0000256" key="1">
    <source>
        <dbReference type="ARBA" id="ARBA00022553"/>
    </source>
</evidence>
<dbReference type="InterPro" id="IPR016032">
    <property type="entry name" value="Sig_transdc_resp-reg_C-effctor"/>
</dbReference>
<keyword evidence="1 3" id="KW-0597">Phosphoprotein</keyword>
<evidence type="ECO:0000259" key="4">
    <source>
        <dbReference type="PROSITE" id="PS50043"/>
    </source>
</evidence>
<dbReference type="SUPFAM" id="SSF46894">
    <property type="entry name" value="C-terminal effector domain of the bipartite response regulators"/>
    <property type="match status" value="1"/>
</dbReference>
<dbReference type="InterPro" id="IPR001789">
    <property type="entry name" value="Sig_transdc_resp-reg_receiver"/>
</dbReference>
<keyword evidence="2" id="KW-0238">DNA-binding</keyword>
<dbReference type="SMART" id="SM00421">
    <property type="entry name" value="HTH_LUXR"/>
    <property type="match status" value="1"/>
</dbReference>
<protein>
    <submittedName>
        <fullName evidence="6">Response regulator transcription factor</fullName>
    </submittedName>
</protein>